<keyword evidence="2" id="KW-0732">Signal</keyword>
<feature type="signal peptide" evidence="2">
    <location>
        <begin position="1"/>
        <end position="33"/>
    </location>
</feature>
<protein>
    <submittedName>
        <fullName evidence="3">Uncharacterized protein</fullName>
    </submittedName>
</protein>
<accession>A0A836C2K7</accession>
<feature type="region of interest" description="Disordered" evidence="1">
    <location>
        <begin position="210"/>
        <end position="356"/>
    </location>
</feature>
<reference evidence="3" key="1">
    <citation type="journal article" date="2020" name="bioRxiv">
        <title>Comparative genomics of Chlamydomonas.</title>
        <authorList>
            <person name="Craig R.J."/>
            <person name="Hasan A.R."/>
            <person name="Ness R.W."/>
            <person name="Keightley P.D."/>
        </authorList>
    </citation>
    <scope>NUCLEOTIDE SEQUENCE</scope>
    <source>
        <strain evidence="3">CCAP 11/70</strain>
    </source>
</reference>
<evidence type="ECO:0000256" key="1">
    <source>
        <dbReference type="SAM" id="MobiDB-lite"/>
    </source>
</evidence>
<dbReference type="Proteomes" id="UP000612055">
    <property type="component" value="Unassembled WGS sequence"/>
</dbReference>
<organism evidence="3 4">
    <name type="scientific">Edaphochlamys debaryana</name>
    <dbReference type="NCBI Taxonomy" id="47281"/>
    <lineage>
        <taxon>Eukaryota</taxon>
        <taxon>Viridiplantae</taxon>
        <taxon>Chlorophyta</taxon>
        <taxon>core chlorophytes</taxon>
        <taxon>Chlorophyceae</taxon>
        <taxon>CS clade</taxon>
        <taxon>Chlamydomonadales</taxon>
        <taxon>Chlamydomonadales incertae sedis</taxon>
        <taxon>Edaphochlamys</taxon>
    </lineage>
</organism>
<proteinExistence type="predicted"/>
<comment type="caution">
    <text evidence="3">The sequence shown here is derived from an EMBL/GenBank/DDBJ whole genome shotgun (WGS) entry which is preliminary data.</text>
</comment>
<sequence length="356" mass="38455">MAASVKGRRPQLLAKLAWPCVLLCLATIAEASGQVSQAVAGGLGKRSAVADPLPSSDGDAAARAVSARLLQAADDAGPALARQLTCTIVWSASKPYMGVTPILRARFTVDVECKTWNRCRTKGFSGRLTKRNLPSSNDPVVTGLELRKGYGLGTSRRWGLDETGIYLVTGDGKFYQIFYDQGFYMFVSDDTEPPVTYEANKPRGDECEWIIDWPVAPPPRNPRRPAKPSRAKSPSPPPPKQTQVSSPPPPKRSPPPKPRSPPPPVKRSPPPPVKRSPPPPLKRSPPPPVVRSPPPPVKRSPPPPVVRSPPPPVKRSPPPPSTTKRSPPPPARRSPPPTIRSGTQEAPPTDPRRGRR</sequence>
<gene>
    <name evidence="3" type="ORF">HYH03_005191</name>
</gene>
<feature type="compositionally biased region" description="Pro residues" evidence="1">
    <location>
        <begin position="234"/>
        <end position="338"/>
    </location>
</feature>
<keyword evidence="4" id="KW-1185">Reference proteome</keyword>
<dbReference type="AlphaFoldDB" id="A0A836C2K7"/>
<evidence type="ECO:0000313" key="3">
    <source>
        <dbReference type="EMBL" id="KAG2496783.1"/>
    </source>
</evidence>
<evidence type="ECO:0000313" key="4">
    <source>
        <dbReference type="Proteomes" id="UP000612055"/>
    </source>
</evidence>
<dbReference type="EMBL" id="JAEHOE010000017">
    <property type="protein sequence ID" value="KAG2496783.1"/>
    <property type="molecule type" value="Genomic_DNA"/>
</dbReference>
<evidence type="ECO:0000256" key="2">
    <source>
        <dbReference type="SAM" id="SignalP"/>
    </source>
</evidence>
<feature type="chain" id="PRO_5032357201" evidence="2">
    <location>
        <begin position="34"/>
        <end position="356"/>
    </location>
</feature>
<name>A0A836C2K7_9CHLO</name>
<feature type="compositionally biased region" description="Basic residues" evidence="1">
    <location>
        <begin position="221"/>
        <end position="230"/>
    </location>
</feature>
<dbReference type="PRINTS" id="PR01217">
    <property type="entry name" value="PRICHEXTENSN"/>
</dbReference>